<dbReference type="AlphaFoldDB" id="A0A9Q0YES5"/>
<reference evidence="1" key="1">
    <citation type="submission" date="2021-10" db="EMBL/GenBank/DDBJ databases">
        <title>Tropical sea cucumber genome reveals ecological adaptation and Cuvierian tubules defense mechanism.</title>
        <authorList>
            <person name="Chen T."/>
        </authorList>
    </citation>
    <scope>NUCLEOTIDE SEQUENCE</scope>
    <source>
        <strain evidence="1">Nanhai2018</strain>
        <tissue evidence="1">Muscle</tissue>
    </source>
</reference>
<protein>
    <submittedName>
        <fullName evidence="1">Uncharacterized protein</fullName>
    </submittedName>
</protein>
<organism evidence="1 2">
    <name type="scientific">Holothuria leucospilota</name>
    <name type="common">Black long sea cucumber</name>
    <name type="synonym">Mertensiothuria leucospilota</name>
    <dbReference type="NCBI Taxonomy" id="206669"/>
    <lineage>
        <taxon>Eukaryota</taxon>
        <taxon>Metazoa</taxon>
        <taxon>Echinodermata</taxon>
        <taxon>Eleutherozoa</taxon>
        <taxon>Echinozoa</taxon>
        <taxon>Holothuroidea</taxon>
        <taxon>Aspidochirotacea</taxon>
        <taxon>Aspidochirotida</taxon>
        <taxon>Holothuriidae</taxon>
        <taxon>Holothuria</taxon>
    </lineage>
</organism>
<dbReference type="EMBL" id="JAIZAY010000021">
    <property type="protein sequence ID" value="KAJ8021518.1"/>
    <property type="molecule type" value="Genomic_DNA"/>
</dbReference>
<sequence length="233" mass="25745">MPTTPVFDDILTADHHVIYVEFGFIDSLDLGGEPSISSHGSESAIIIPFLADSPDGDPKYALALGSVYQRDRGAVSKLNIAFPYIGIDEISVTDTGVVWRNGSDELRATFVKSNPCRPASKVSQHEFEVTIDEELDFSFAEPDLEYCKRHSLVDHQVCDTLENLPCGLKQAGPNVCQFYQPPWEKSCETSVVDVTVTGEFRNLLLLNDDPVNVVSSEGLYGEYEVGLKYPCME</sequence>
<name>A0A9Q0YES5_HOLLE</name>
<evidence type="ECO:0000313" key="1">
    <source>
        <dbReference type="EMBL" id="KAJ8021518.1"/>
    </source>
</evidence>
<proteinExistence type="predicted"/>
<keyword evidence="2" id="KW-1185">Reference proteome</keyword>
<accession>A0A9Q0YES5</accession>
<evidence type="ECO:0000313" key="2">
    <source>
        <dbReference type="Proteomes" id="UP001152320"/>
    </source>
</evidence>
<gene>
    <name evidence="1" type="ORF">HOLleu_38754</name>
</gene>
<dbReference type="Proteomes" id="UP001152320">
    <property type="component" value="Chromosome 21"/>
</dbReference>
<comment type="caution">
    <text evidence="1">The sequence shown here is derived from an EMBL/GenBank/DDBJ whole genome shotgun (WGS) entry which is preliminary data.</text>
</comment>